<dbReference type="EMBL" id="DMDD01000075">
    <property type="protein sequence ID" value="HAF72084.1"/>
    <property type="molecule type" value="Genomic_DNA"/>
</dbReference>
<name>A0A3B9QTT3_9CORY</name>
<gene>
    <name evidence="1" type="ORF">DCL06_03315</name>
</gene>
<proteinExistence type="predicted"/>
<accession>A0A3B9QTT3</accession>
<reference evidence="1 2" key="1">
    <citation type="journal article" date="2018" name="Nat. Biotechnol.">
        <title>A standardized bacterial taxonomy based on genome phylogeny substantially revises the tree of life.</title>
        <authorList>
            <person name="Parks D.H."/>
            <person name="Chuvochina M."/>
            <person name="Waite D.W."/>
            <person name="Rinke C."/>
            <person name="Skarshewski A."/>
            <person name="Chaumeil P.A."/>
            <person name="Hugenholtz P."/>
        </authorList>
    </citation>
    <scope>NUCLEOTIDE SEQUENCE [LARGE SCALE GENOMIC DNA]</scope>
    <source>
        <strain evidence="1">UBA9851</strain>
    </source>
</reference>
<evidence type="ECO:0000313" key="1">
    <source>
        <dbReference type="EMBL" id="HAF72084.1"/>
    </source>
</evidence>
<sequence length="153" mass="15939">MAEIVCDSVLCTDVERPPCDPLGQTVRDHLGRPFGHGALAHQLLCLDPVQHGTSLICTFATTALQRLAQQNRFRQLLAKLFLLGELVELPAQFGGAVRRIGGDLAIPGVGGGLDSAVQSVVGQMSVQALAPGLLTGIGGLLGQDVTVKPLVVV</sequence>
<dbReference type="AlphaFoldDB" id="A0A3B9QTT3"/>
<protein>
    <submittedName>
        <fullName evidence="1">Uncharacterized protein</fullName>
    </submittedName>
</protein>
<dbReference type="Proteomes" id="UP000260925">
    <property type="component" value="Unassembled WGS sequence"/>
</dbReference>
<organism evidence="1 2">
    <name type="scientific">Corynebacterium variabile</name>
    <dbReference type="NCBI Taxonomy" id="1727"/>
    <lineage>
        <taxon>Bacteria</taxon>
        <taxon>Bacillati</taxon>
        <taxon>Actinomycetota</taxon>
        <taxon>Actinomycetes</taxon>
        <taxon>Mycobacteriales</taxon>
        <taxon>Corynebacteriaceae</taxon>
        <taxon>Corynebacterium</taxon>
    </lineage>
</organism>
<comment type="caution">
    <text evidence="1">The sequence shown here is derived from an EMBL/GenBank/DDBJ whole genome shotgun (WGS) entry which is preliminary data.</text>
</comment>
<evidence type="ECO:0000313" key="2">
    <source>
        <dbReference type="Proteomes" id="UP000260925"/>
    </source>
</evidence>